<organism evidence="1 2">
    <name type="scientific">Dichanthelium oligosanthes</name>
    <dbReference type="NCBI Taxonomy" id="888268"/>
    <lineage>
        <taxon>Eukaryota</taxon>
        <taxon>Viridiplantae</taxon>
        <taxon>Streptophyta</taxon>
        <taxon>Embryophyta</taxon>
        <taxon>Tracheophyta</taxon>
        <taxon>Spermatophyta</taxon>
        <taxon>Magnoliopsida</taxon>
        <taxon>Liliopsida</taxon>
        <taxon>Poales</taxon>
        <taxon>Poaceae</taxon>
        <taxon>PACMAD clade</taxon>
        <taxon>Panicoideae</taxon>
        <taxon>Panicodae</taxon>
        <taxon>Paniceae</taxon>
        <taxon>Dichantheliinae</taxon>
        <taxon>Dichanthelium</taxon>
    </lineage>
</organism>
<accession>A0A1E5UKH7</accession>
<proteinExistence type="predicted"/>
<dbReference type="PANTHER" id="PTHR31789:SF1">
    <property type="entry name" value="OS05G0482600 PROTEIN"/>
    <property type="match status" value="1"/>
</dbReference>
<evidence type="ECO:0000313" key="1">
    <source>
        <dbReference type="EMBL" id="OEL13382.1"/>
    </source>
</evidence>
<reference evidence="1 2" key="1">
    <citation type="submission" date="2016-09" db="EMBL/GenBank/DDBJ databases">
        <title>The draft genome of Dichanthelium oligosanthes: A C3 panicoid grass species.</title>
        <authorList>
            <person name="Studer A.J."/>
            <person name="Schnable J.C."/>
            <person name="Brutnell T.P."/>
        </authorList>
    </citation>
    <scope>NUCLEOTIDE SEQUENCE [LARGE SCALE GENOMIC DNA]</scope>
    <source>
        <strain evidence="2">cv. Kellogg 1175</strain>
        <tissue evidence="1">Leaf</tissue>
    </source>
</reference>
<dbReference type="Proteomes" id="UP000095767">
    <property type="component" value="Unassembled WGS sequence"/>
</dbReference>
<dbReference type="EMBL" id="LWDX02073515">
    <property type="protein sequence ID" value="OEL13382.1"/>
    <property type="molecule type" value="Genomic_DNA"/>
</dbReference>
<comment type="caution">
    <text evidence="1">The sequence shown here is derived from an EMBL/GenBank/DDBJ whole genome shotgun (WGS) entry which is preliminary data.</text>
</comment>
<sequence>MELLASRLKTITRITAAKEFIFAISRLGVCVAFRQTANGSIFPCQKDGRIWNINCHGELVKILFYNKTNDTIIIVSSMIATPGYVMRASTSIRFRSVINNVYEINNYTLVHSFARKIHSITTRPGVVIVAYEFGDYLPIEVLSTENWTVLKKFSYFIPPCKELEYIDIFKENIFLKEQGKNMKIVEIWNHDNVNVIEQTQHQKPLLGFDLSAKKLLLSNVGYKLSDTYVTKDKSCVIYSSRKSIEKPREDTDGCQASSIGSINVYSTFRGKVIANISPCNDFDLTVATRKRGDHKTTYRVVFTKLLRMSRRYFMMRSITKSILGTEEALFMCGQTNIGGPMFYNTTMYLEEPLSMLCFSILV</sequence>
<dbReference type="PANTHER" id="PTHR31789">
    <property type="entry name" value="OS05G0482600 PROTEIN"/>
    <property type="match status" value="1"/>
</dbReference>
<protein>
    <submittedName>
        <fullName evidence="1">Uncharacterized protein</fullName>
    </submittedName>
</protein>
<name>A0A1E5UKH7_9POAL</name>
<evidence type="ECO:0000313" key="2">
    <source>
        <dbReference type="Proteomes" id="UP000095767"/>
    </source>
</evidence>
<gene>
    <name evidence="1" type="ORF">BAE44_0025599</name>
</gene>
<keyword evidence="2" id="KW-1185">Reference proteome</keyword>
<dbReference type="AlphaFoldDB" id="A0A1E5UKH7"/>
<dbReference type="OrthoDB" id="336008at2759"/>